<dbReference type="Gene3D" id="1.10.287.70">
    <property type="match status" value="2"/>
</dbReference>
<dbReference type="AlphaFoldDB" id="A0AAD5YQ39"/>
<accession>A0AAD5YQ39</accession>
<dbReference type="InterPro" id="IPR013099">
    <property type="entry name" value="K_chnl_dom"/>
</dbReference>
<keyword evidence="14" id="KW-1185">Reference proteome</keyword>
<protein>
    <recommendedName>
        <fullName evidence="12">Potassium channel domain-containing protein</fullName>
    </recommendedName>
</protein>
<feature type="region of interest" description="Disordered" evidence="9">
    <location>
        <begin position="499"/>
        <end position="534"/>
    </location>
</feature>
<evidence type="ECO:0000313" key="13">
    <source>
        <dbReference type="EMBL" id="KAJ3561435.1"/>
    </source>
</evidence>
<feature type="transmembrane region" description="Helical" evidence="10">
    <location>
        <begin position="170"/>
        <end position="192"/>
    </location>
</feature>
<keyword evidence="7 8" id="KW-0407">Ion channel</keyword>
<name>A0AAD5YQ39_9AGAR</name>
<dbReference type="PANTHER" id="PTHR11003">
    <property type="entry name" value="POTASSIUM CHANNEL, SUBFAMILY K"/>
    <property type="match status" value="1"/>
</dbReference>
<feature type="chain" id="PRO_5042087489" description="Potassium channel domain-containing protein" evidence="11">
    <location>
        <begin position="21"/>
        <end position="745"/>
    </location>
</feature>
<feature type="transmembrane region" description="Helical" evidence="10">
    <location>
        <begin position="135"/>
        <end position="158"/>
    </location>
</feature>
<feature type="transmembrane region" description="Helical" evidence="10">
    <location>
        <begin position="204"/>
        <end position="225"/>
    </location>
</feature>
<organism evidence="13 14">
    <name type="scientific">Leucocoprinus birnbaumii</name>
    <dbReference type="NCBI Taxonomy" id="56174"/>
    <lineage>
        <taxon>Eukaryota</taxon>
        <taxon>Fungi</taxon>
        <taxon>Dikarya</taxon>
        <taxon>Basidiomycota</taxon>
        <taxon>Agaricomycotina</taxon>
        <taxon>Agaricomycetes</taxon>
        <taxon>Agaricomycetidae</taxon>
        <taxon>Agaricales</taxon>
        <taxon>Agaricineae</taxon>
        <taxon>Agaricaceae</taxon>
        <taxon>Leucocoprinus</taxon>
    </lineage>
</organism>
<evidence type="ECO:0000256" key="10">
    <source>
        <dbReference type="SAM" id="Phobius"/>
    </source>
</evidence>
<evidence type="ECO:0000256" key="8">
    <source>
        <dbReference type="RuleBase" id="RU003857"/>
    </source>
</evidence>
<reference evidence="13" key="1">
    <citation type="submission" date="2022-07" db="EMBL/GenBank/DDBJ databases">
        <title>Genome Sequence of Leucocoprinus birnbaumii.</title>
        <authorList>
            <person name="Buettner E."/>
        </authorList>
    </citation>
    <scope>NUCLEOTIDE SEQUENCE</scope>
    <source>
        <strain evidence="13">VT141</strain>
    </source>
</reference>
<evidence type="ECO:0000256" key="11">
    <source>
        <dbReference type="SAM" id="SignalP"/>
    </source>
</evidence>
<comment type="subcellular location">
    <subcellularLocation>
        <location evidence="1">Membrane</location>
        <topology evidence="1">Multi-pass membrane protein</topology>
    </subcellularLocation>
</comment>
<dbReference type="Proteomes" id="UP001213000">
    <property type="component" value="Unassembled WGS sequence"/>
</dbReference>
<keyword evidence="11" id="KW-0732">Signal</keyword>
<sequence length="745" mass="83501">MPLSSLLLAFSMLNPLRVRQNDGMDSEKGATEAEYAGRSNTTVEITPTSVDGSHRPQSESATWQHRFRDLSCTLRARIFSENQTLDIQSTGFRVLPLISSVFVPFAILLAIPGLVDHWYIRTNVNHQVIEYEENPMYLRTMLALSMACAVITNICLLIRLLEKMVKKMTFVCIAALSIHDILDTIVIVLFIVKTQTDDGFSLGQAFWMTLCSTLASLVTNITLILDYWGSSDSERHRSGLTEKQRSLTIIVIVLLCYVAFGAAVHTSLLSLSFIDALYFTVVCIETVGFGDIDPQTPGARIFSSVFTAMGIVILAVAIGQIREALLESIQANLYSRIRRARRQRIMKRWMRAVEWRLGNARLPVWVPVHGPDDDLEWPREMELWNGKWRRFWWRLSNKVRRVGSSVSRNNSENNGTTQTPMRCSKHMRLNVMALSEAQLRAAAMEAGAPLQELLPRHSDEEYASYGGSETVSPTHHRIGHMASVLRNFAYAVSIGQTPSSAADSTEEGSPVSPLSAGTQSRLSGREDSTDGLTQVELENEEKRMCVIRITFAFTLFLGFWLVGSAIFMATEKWSFWLALYFCFLTFSTVGYGDPVPKTPAGRSVFVGWALFGIATMTILISLLADLYSERYKTMISSAEARLRDDDRHGNDNLSSNMSPLPSSTSRVTFGDRKSTDYEKRLNIGRGGSLDVFENEEVASRLDSLKALVVDETAHKEGKLLHTLDTELQSMLLLIRRARRQPSRGE</sequence>
<dbReference type="GO" id="GO:0030322">
    <property type="term" value="P:stabilization of membrane potential"/>
    <property type="evidence" value="ECO:0007669"/>
    <property type="project" value="TreeGrafter"/>
</dbReference>
<feature type="transmembrane region" description="Helical" evidence="10">
    <location>
        <begin position="575"/>
        <end position="592"/>
    </location>
</feature>
<keyword evidence="5 8" id="KW-0406">Ion transport</keyword>
<evidence type="ECO:0000256" key="2">
    <source>
        <dbReference type="ARBA" id="ARBA00022448"/>
    </source>
</evidence>
<evidence type="ECO:0000256" key="9">
    <source>
        <dbReference type="SAM" id="MobiDB-lite"/>
    </source>
</evidence>
<evidence type="ECO:0000313" key="14">
    <source>
        <dbReference type="Proteomes" id="UP001213000"/>
    </source>
</evidence>
<dbReference type="GO" id="GO:0015271">
    <property type="term" value="F:outward rectifier potassium channel activity"/>
    <property type="evidence" value="ECO:0007669"/>
    <property type="project" value="TreeGrafter"/>
</dbReference>
<comment type="caution">
    <text evidence="13">The sequence shown here is derived from an EMBL/GenBank/DDBJ whole genome shotgun (WGS) entry which is preliminary data.</text>
</comment>
<feature type="transmembrane region" description="Helical" evidence="10">
    <location>
        <begin position="94"/>
        <end position="115"/>
    </location>
</feature>
<feature type="transmembrane region" description="Helical" evidence="10">
    <location>
        <begin position="246"/>
        <end position="264"/>
    </location>
</feature>
<feature type="transmembrane region" description="Helical" evidence="10">
    <location>
        <begin position="301"/>
        <end position="321"/>
    </location>
</feature>
<evidence type="ECO:0000256" key="5">
    <source>
        <dbReference type="ARBA" id="ARBA00023065"/>
    </source>
</evidence>
<proteinExistence type="inferred from homology"/>
<keyword evidence="4 10" id="KW-1133">Transmembrane helix</keyword>
<gene>
    <name evidence="13" type="ORF">NP233_g10198</name>
</gene>
<dbReference type="InterPro" id="IPR003280">
    <property type="entry name" value="2pore_dom_K_chnl"/>
</dbReference>
<evidence type="ECO:0000256" key="3">
    <source>
        <dbReference type="ARBA" id="ARBA00022692"/>
    </source>
</evidence>
<feature type="domain" description="Potassium channel" evidence="12">
    <location>
        <begin position="556"/>
        <end position="627"/>
    </location>
</feature>
<keyword evidence="6 10" id="KW-0472">Membrane</keyword>
<keyword evidence="3 8" id="KW-0812">Transmembrane</keyword>
<evidence type="ECO:0000256" key="4">
    <source>
        <dbReference type="ARBA" id="ARBA00022989"/>
    </source>
</evidence>
<feature type="signal peptide" evidence="11">
    <location>
        <begin position="1"/>
        <end position="20"/>
    </location>
</feature>
<evidence type="ECO:0000256" key="1">
    <source>
        <dbReference type="ARBA" id="ARBA00004141"/>
    </source>
</evidence>
<dbReference type="PRINTS" id="PR01333">
    <property type="entry name" value="2POREKCHANEL"/>
</dbReference>
<evidence type="ECO:0000259" key="12">
    <source>
        <dbReference type="Pfam" id="PF07885"/>
    </source>
</evidence>
<feature type="transmembrane region" description="Helical" evidence="10">
    <location>
        <begin position="604"/>
        <end position="627"/>
    </location>
</feature>
<feature type="domain" description="Potassium channel" evidence="12">
    <location>
        <begin position="252"/>
        <end position="325"/>
    </location>
</feature>
<dbReference type="PANTHER" id="PTHR11003:SF342">
    <property type="entry name" value="OUTWARD-RECTIFIER POTASSIUM CHANNEL TOK1"/>
    <property type="match status" value="1"/>
</dbReference>
<evidence type="ECO:0000256" key="6">
    <source>
        <dbReference type="ARBA" id="ARBA00023136"/>
    </source>
</evidence>
<evidence type="ECO:0000256" key="7">
    <source>
        <dbReference type="ARBA" id="ARBA00023303"/>
    </source>
</evidence>
<keyword evidence="2 8" id="KW-0813">Transport</keyword>
<dbReference type="EMBL" id="JANIEX010001005">
    <property type="protein sequence ID" value="KAJ3561435.1"/>
    <property type="molecule type" value="Genomic_DNA"/>
</dbReference>
<dbReference type="SUPFAM" id="SSF81324">
    <property type="entry name" value="Voltage-gated potassium channels"/>
    <property type="match status" value="2"/>
</dbReference>
<feature type="region of interest" description="Disordered" evidence="9">
    <location>
        <begin position="646"/>
        <end position="671"/>
    </location>
</feature>
<dbReference type="Pfam" id="PF07885">
    <property type="entry name" value="Ion_trans_2"/>
    <property type="match status" value="2"/>
</dbReference>
<feature type="compositionally biased region" description="Low complexity" evidence="9">
    <location>
        <begin position="652"/>
        <end position="665"/>
    </location>
</feature>
<feature type="transmembrane region" description="Helical" evidence="10">
    <location>
        <begin position="546"/>
        <end position="568"/>
    </location>
</feature>
<comment type="similarity">
    <text evidence="8">Belongs to the two pore domain potassium channel (TC 1.A.1.8) family.</text>
</comment>
<dbReference type="GO" id="GO:0005886">
    <property type="term" value="C:plasma membrane"/>
    <property type="evidence" value="ECO:0007669"/>
    <property type="project" value="TreeGrafter"/>
</dbReference>
<dbReference type="CDD" id="cd00637">
    <property type="entry name" value="7tm_classA_rhodopsin-like"/>
    <property type="match status" value="1"/>
</dbReference>
<dbReference type="GO" id="GO:0022841">
    <property type="term" value="F:potassium ion leak channel activity"/>
    <property type="evidence" value="ECO:0007669"/>
    <property type="project" value="TreeGrafter"/>
</dbReference>